<dbReference type="AlphaFoldDB" id="A0A1G7N9V8"/>
<evidence type="ECO:0000256" key="1">
    <source>
        <dbReference type="SAM" id="MobiDB-lite"/>
    </source>
</evidence>
<dbReference type="Proteomes" id="UP000182427">
    <property type="component" value="Chromosome I"/>
</dbReference>
<feature type="region of interest" description="Disordered" evidence="1">
    <location>
        <begin position="318"/>
        <end position="338"/>
    </location>
</feature>
<keyword evidence="4" id="KW-1185">Reference proteome</keyword>
<evidence type="ECO:0000256" key="2">
    <source>
        <dbReference type="SAM" id="SignalP"/>
    </source>
</evidence>
<dbReference type="EMBL" id="LT629690">
    <property type="protein sequence ID" value="SDF70736.1"/>
    <property type="molecule type" value="Genomic_DNA"/>
</dbReference>
<evidence type="ECO:0000313" key="4">
    <source>
        <dbReference type="Proteomes" id="UP000182427"/>
    </source>
</evidence>
<organism evidence="3 4">
    <name type="scientific">Terriglobus roseus</name>
    <dbReference type="NCBI Taxonomy" id="392734"/>
    <lineage>
        <taxon>Bacteria</taxon>
        <taxon>Pseudomonadati</taxon>
        <taxon>Acidobacteriota</taxon>
        <taxon>Terriglobia</taxon>
        <taxon>Terriglobales</taxon>
        <taxon>Acidobacteriaceae</taxon>
        <taxon>Terriglobus</taxon>
    </lineage>
</organism>
<gene>
    <name evidence="3" type="ORF">SAMN05444167_3062</name>
</gene>
<feature type="signal peptide" evidence="2">
    <location>
        <begin position="1"/>
        <end position="19"/>
    </location>
</feature>
<keyword evidence="2" id="KW-0732">Signal</keyword>
<protein>
    <submittedName>
        <fullName evidence="3">Uncharacterized protein</fullName>
    </submittedName>
</protein>
<feature type="compositionally biased region" description="Low complexity" evidence="1">
    <location>
        <begin position="320"/>
        <end position="329"/>
    </location>
</feature>
<accession>A0A1G7N9V8</accession>
<sequence>MRSLLLACALLATCLSSHAQTIDSDHDGLSDALETALLQQFAPTLMVSTNDCSTLPAQFKPDIATPTPEADNGTLYGQATPRRVRGQNAIELHFYHLWRRDCGRLGHTLDTEHVAALLIPEGKQHDDPKSWKAKFWYAAAHEDTVCDASQITRASTLHAEHDGAMIWVSDGKHASFLNAELCNHGCGGDVCRNSYEAPRLPVVNLGEPGAAMNGAVWMTSTQWPLMDKVSRSDFTDARLERLLRLPTTDVAWATPEKRPAQGAILGGNAAIDGALTGARSTDTAIAIAGSHTGSALGTATHATGHALSRSLHAVGKALGASTTSPTTESATDDPKKKQ</sequence>
<evidence type="ECO:0000313" key="3">
    <source>
        <dbReference type="EMBL" id="SDF70736.1"/>
    </source>
</evidence>
<name>A0A1G7N9V8_9BACT</name>
<reference evidence="3 4" key="1">
    <citation type="submission" date="2016-10" db="EMBL/GenBank/DDBJ databases">
        <authorList>
            <person name="de Groot N.N."/>
        </authorList>
    </citation>
    <scope>NUCLEOTIDE SEQUENCE [LARGE SCALE GENOMIC DNA]</scope>
    <source>
        <strain evidence="3 4">GAS232</strain>
    </source>
</reference>
<feature type="chain" id="PRO_5009242085" evidence="2">
    <location>
        <begin position="20"/>
        <end position="338"/>
    </location>
</feature>
<proteinExistence type="predicted"/>
<dbReference type="RefSeq" id="WP_231966536.1">
    <property type="nucleotide sequence ID" value="NZ_LT629690.1"/>
</dbReference>